<proteinExistence type="predicted"/>
<comment type="subcellular location">
    <subcellularLocation>
        <location evidence="1">Mitochondrion</location>
    </subcellularLocation>
</comment>
<keyword evidence="3" id="KW-0496">Mitochondrion</keyword>
<dbReference type="Pfam" id="PF25455">
    <property type="entry name" value="Beta-barrel_CAF17_C"/>
    <property type="match status" value="1"/>
</dbReference>
<feature type="domain" description="GCVT N-terminal" evidence="4">
    <location>
        <begin position="8"/>
        <end position="126"/>
    </location>
</feature>
<name>A0A381Y4T4_9ZZZZ</name>
<gene>
    <name evidence="6" type="ORF">METZ01_LOCUS124882</name>
</gene>
<dbReference type="SUPFAM" id="SSF103025">
    <property type="entry name" value="Folate-binding domain"/>
    <property type="match status" value="1"/>
</dbReference>
<dbReference type="Gene3D" id="3.30.1360.120">
    <property type="entry name" value="Probable tRNA modification gtpase trme, domain 1"/>
    <property type="match status" value="1"/>
</dbReference>
<dbReference type="AlphaFoldDB" id="A0A381Y4T4"/>
<dbReference type="InterPro" id="IPR027266">
    <property type="entry name" value="TrmE/GcvT-like"/>
</dbReference>
<dbReference type="GO" id="GO:0016226">
    <property type="term" value="P:iron-sulfur cluster assembly"/>
    <property type="evidence" value="ECO:0007669"/>
    <property type="project" value="TreeGrafter"/>
</dbReference>
<evidence type="ECO:0000256" key="1">
    <source>
        <dbReference type="ARBA" id="ARBA00004173"/>
    </source>
</evidence>
<dbReference type="PANTHER" id="PTHR22602">
    <property type="entry name" value="TRANSFERASE CAF17, MITOCHONDRIAL-RELATED"/>
    <property type="match status" value="1"/>
</dbReference>
<evidence type="ECO:0000259" key="4">
    <source>
        <dbReference type="Pfam" id="PF01571"/>
    </source>
</evidence>
<dbReference type="PANTHER" id="PTHR22602:SF0">
    <property type="entry name" value="TRANSFERASE CAF17, MITOCHONDRIAL-RELATED"/>
    <property type="match status" value="1"/>
</dbReference>
<dbReference type="InterPro" id="IPR057460">
    <property type="entry name" value="CAF17_C"/>
</dbReference>
<evidence type="ECO:0000313" key="6">
    <source>
        <dbReference type="EMBL" id="SVA72028.1"/>
    </source>
</evidence>
<dbReference type="GO" id="GO:0005739">
    <property type="term" value="C:mitochondrion"/>
    <property type="evidence" value="ECO:0007669"/>
    <property type="project" value="UniProtKB-SubCell"/>
</dbReference>
<dbReference type="EMBL" id="UINC01017389">
    <property type="protein sequence ID" value="SVA72028.1"/>
    <property type="molecule type" value="Genomic_DNA"/>
</dbReference>
<dbReference type="InterPro" id="IPR006222">
    <property type="entry name" value="GCVT_N"/>
</dbReference>
<dbReference type="InterPro" id="IPR045179">
    <property type="entry name" value="YgfZ/GcvT"/>
</dbReference>
<dbReference type="Pfam" id="PF01571">
    <property type="entry name" value="GCV_T"/>
    <property type="match status" value="1"/>
</dbReference>
<protein>
    <submittedName>
        <fullName evidence="6">Uncharacterized protein</fullName>
    </submittedName>
</protein>
<dbReference type="InterPro" id="IPR017703">
    <property type="entry name" value="YgfZ/GCV_T_CS"/>
</dbReference>
<evidence type="ECO:0000256" key="2">
    <source>
        <dbReference type="ARBA" id="ARBA00022946"/>
    </source>
</evidence>
<sequence>MIEKSVFVDLSDYFGRIDIYGEDSLDLLDRLSTNKLEDLTDPFMGMHSVLTTSKGRIIDLLSVNRLPDKVLLMTAGESKTKVIDWIEFYTIMEDVTVKDVSTETCHFRLIGDSWEDLFPAITDLSIHNSFIWEIEGESFIAIKGEMSSVPCIDVIGTAGTKNKLSQVFSTKFNSLTLEEFTQLRLELGVPAFGYELTEDFNPLEAGLISHINFNKGCYIGQEVVARLNTYDKVQRKLVRLSWEGILAGKDITYDGRLVGVVTSAMNGAGLGFVRNSHAELRRELECGNQKVMVTEVLAQ</sequence>
<dbReference type="PIRSF" id="PIRSF006487">
    <property type="entry name" value="GcvT"/>
    <property type="match status" value="1"/>
</dbReference>
<accession>A0A381Y4T4</accession>
<feature type="domain" description="CAF17 C-terminal" evidence="5">
    <location>
        <begin position="235"/>
        <end position="294"/>
    </location>
</feature>
<reference evidence="6" key="1">
    <citation type="submission" date="2018-05" db="EMBL/GenBank/DDBJ databases">
        <authorList>
            <person name="Lanie J.A."/>
            <person name="Ng W.-L."/>
            <person name="Kazmierczak K.M."/>
            <person name="Andrzejewski T.M."/>
            <person name="Davidsen T.M."/>
            <person name="Wayne K.J."/>
            <person name="Tettelin H."/>
            <person name="Glass J.I."/>
            <person name="Rusch D."/>
            <person name="Podicherti R."/>
            <person name="Tsui H.-C.T."/>
            <person name="Winkler M.E."/>
        </authorList>
    </citation>
    <scope>NUCLEOTIDE SEQUENCE</scope>
</reference>
<organism evidence="6">
    <name type="scientific">marine metagenome</name>
    <dbReference type="NCBI Taxonomy" id="408172"/>
    <lineage>
        <taxon>unclassified sequences</taxon>
        <taxon>metagenomes</taxon>
        <taxon>ecological metagenomes</taxon>
    </lineage>
</organism>
<dbReference type="NCBIfam" id="TIGR03317">
    <property type="entry name" value="ygfZ_signature"/>
    <property type="match status" value="1"/>
</dbReference>
<evidence type="ECO:0000256" key="3">
    <source>
        <dbReference type="ARBA" id="ARBA00023128"/>
    </source>
</evidence>
<evidence type="ECO:0000259" key="5">
    <source>
        <dbReference type="Pfam" id="PF25455"/>
    </source>
</evidence>
<keyword evidence="2" id="KW-0809">Transit peptide</keyword>